<evidence type="ECO:0000256" key="8">
    <source>
        <dbReference type="ARBA" id="ARBA00023136"/>
    </source>
</evidence>
<evidence type="ECO:0000256" key="1">
    <source>
        <dbReference type="ARBA" id="ARBA00004651"/>
    </source>
</evidence>
<organism evidence="13 14">
    <name type="scientific">Nocardia amamiensis</name>
    <dbReference type="NCBI Taxonomy" id="404578"/>
    <lineage>
        <taxon>Bacteria</taxon>
        <taxon>Bacillati</taxon>
        <taxon>Actinomycetota</taxon>
        <taxon>Actinomycetes</taxon>
        <taxon>Mycobacteriales</taxon>
        <taxon>Nocardiaceae</taxon>
        <taxon>Nocardia</taxon>
    </lineage>
</organism>
<dbReference type="NCBIfam" id="TIGR03924">
    <property type="entry name" value="T7SS_EccC_a"/>
    <property type="match status" value="1"/>
</dbReference>
<protein>
    <submittedName>
        <fullName evidence="13">Type VII secretion protein EccCa</fullName>
    </submittedName>
</protein>
<dbReference type="InterPro" id="IPR027417">
    <property type="entry name" value="P-loop_NTPase"/>
</dbReference>
<proteinExistence type="predicted"/>
<evidence type="ECO:0000256" key="5">
    <source>
        <dbReference type="ARBA" id="ARBA00022741"/>
    </source>
</evidence>
<evidence type="ECO:0000256" key="7">
    <source>
        <dbReference type="ARBA" id="ARBA00022989"/>
    </source>
</evidence>
<gene>
    <name evidence="13" type="primary">eccCa</name>
    <name evidence="13" type="ORF">IU459_08760</name>
</gene>
<dbReference type="Pfam" id="PF01580">
    <property type="entry name" value="FtsK_SpoIIIE"/>
    <property type="match status" value="2"/>
</dbReference>
<keyword evidence="14" id="KW-1185">Reference proteome</keyword>
<feature type="domain" description="FtsK" evidence="12">
    <location>
        <begin position="1149"/>
        <end position="1331"/>
    </location>
</feature>
<evidence type="ECO:0000256" key="3">
    <source>
        <dbReference type="ARBA" id="ARBA00022692"/>
    </source>
</evidence>
<dbReference type="InterPro" id="IPR023836">
    <property type="entry name" value="EccCa-like_Actinobacteria"/>
</dbReference>
<dbReference type="InterPro" id="IPR023837">
    <property type="entry name" value="EccCb-like_Actinobacteria"/>
</dbReference>
<feature type="transmembrane region" description="Helical" evidence="11">
    <location>
        <begin position="42"/>
        <end position="60"/>
    </location>
</feature>
<feature type="compositionally biased region" description="Pro residues" evidence="10">
    <location>
        <begin position="746"/>
        <end position="760"/>
    </location>
</feature>
<feature type="region of interest" description="Disordered" evidence="10">
    <location>
        <begin position="728"/>
        <end position="760"/>
    </location>
</feature>
<evidence type="ECO:0000256" key="4">
    <source>
        <dbReference type="ARBA" id="ARBA00022737"/>
    </source>
</evidence>
<feature type="region of interest" description="Disordered" evidence="10">
    <location>
        <begin position="1"/>
        <end position="20"/>
    </location>
</feature>
<evidence type="ECO:0000313" key="13">
    <source>
        <dbReference type="EMBL" id="MBF6297632.1"/>
    </source>
</evidence>
<feature type="binding site" evidence="9">
    <location>
        <begin position="864"/>
        <end position="871"/>
    </location>
    <ligand>
        <name>ATP</name>
        <dbReference type="ChEBI" id="CHEBI:30616"/>
    </ligand>
</feature>
<dbReference type="InterPro" id="IPR002543">
    <property type="entry name" value="FtsK_dom"/>
</dbReference>
<keyword evidence="3 11" id="KW-0812">Transmembrane</keyword>
<dbReference type="Proteomes" id="UP000702209">
    <property type="component" value="Unassembled WGS sequence"/>
</dbReference>
<feature type="domain" description="FtsK" evidence="12">
    <location>
        <begin position="461"/>
        <end position="661"/>
    </location>
</feature>
<dbReference type="PANTHER" id="PTHR22683:SF1">
    <property type="entry name" value="TYPE VII SECRETION SYSTEM PROTEIN ESSC"/>
    <property type="match status" value="1"/>
</dbReference>
<keyword evidence="6 9" id="KW-0067">ATP-binding</keyword>
<keyword evidence="7 11" id="KW-1133">Transmembrane helix</keyword>
<dbReference type="InterPro" id="IPR050206">
    <property type="entry name" value="FtsK/SpoIIIE/SftA"/>
</dbReference>
<keyword evidence="5 9" id="KW-0547">Nucleotide-binding</keyword>
<reference evidence="13 14" key="1">
    <citation type="submission" date="2020-10" db="EMBL/GenBank/DDBJ databases">
        <title>Identification of Nocardia species via Next-generation sequencing and recognition of intraspecies genetic diversity.</title>
        <authorList>
            <person name="Li P."/>
            <person name="Li P."/>
            <person name="Lu B."/>
        </authorList>
    </citation>
    <scope>NUCLEOTIDE SEQUENCE [LARGE SCALE GENOMIC DNA]</scope>
    <source>
        <strain evidence="13 14">BJ06-0157</strain>
    </source>
</reference>
<evidence type="ECO:0000256" key="11">
    <source>
        <dbReference type="SAM" id="Phobius"/>
    </source>
</evidence>
<dbReference type="InterPro" id="IPR003593">
    <property type="entry name" value="AAA+_ATPase"/>
</dbReference>
<dbReference type="PANTHER" id="PTHR22683">
    <property type="entry name" value="SPORULATION PROTEIN RELATED"/>
    <property type="match status" value="1"/>
</dbReference>
<dbReference type="NCBIfam" id="TIGR03925">
    <property type="entry name" value="T7SS_EccC_b"/>
    <property type="match status" value="1"/>
</dbReference>
<evidence type="ECO:0000256" key="9">
    <source>
        <dbReference type="PROSITE-ProRule" id="PRU00289"/>
    </source>
</evidence>
<dbReference type="SUPFAM" id="SSF52540">
    <property type="entry name" value="P-loop containing nucleoside triphosphate hydrolases"/>
    <property type="match status" value="3"/>
</dbReference>
<dbReference type="PROSITE" id="PS50901">
    <property type="entry name" value="FTSK"/>
    <property type="match status" value="3"/>
</dbReference>
<evidence type="ECO:0000259" key="12">
    <source>
        <dbReference type="PROSITE" id="PS50901"/>
    </source>
</evidence>
<evidence type="ECO:0000313" key="14">
    <source>
        <dbReference type="Proteomes" id="UP000702209"/>
    </source>
</evidence>
<keyword evidence="2" id="KW-1003">Cell membrane</keyword>
<feature type="binding site" evidence="9">
    <location>
        <begin position="1166"/>
        <end position="1173"/>
    </location>
    <ligand>
        <name>ATP</name>
        <dbReference type="ChEBI" id="CHEBI:30616"/>
    </ligand>
</feature>
<accession>A0ABS0CP97</accession>
<dbReference type="EMBL" id="JADLQX010000005">
    <property type="protein sequence ID" value="MBF6297632.1"/>
    <property type="molecule type" value="Genomic_DNA"/>
</dbReference>
<comment type="caution">
    <text evidence="13">The sequence shown here is derived from an EMBL/GenBank/DDBJ whole genome shotgun (WGS) entry which is preliminary data.</text>
</comment>
<sequence length="1366" mass="148765">MATEGFVRRPRIAPPRAPGGEVALTAPPEIARPIPTGLLMKLMPVVMVVAVVGMIAMMVMMGRSLLANPFMMMFPMMMIMSMVGMMAGYRGGGGPKKAAELNEERKDYFRYLDQVRRDVRKTGRAQLDALLWSHPDPADLQSLVGTRRMWERRPNDPDFGHVRVGVGSHRLATKLARPETGPLEDLEPVSTVALRRFVRTHSVVHNLPTAISLRAFPAVNIEGDPAQTRMLVRSMLMEFTAFHGPDHTAVAIICGDPDGAAWSWAKWLPHLQHPVDRDGIGSARMMYRSLGELETAMAAELLERGRFMRNAQPTVGRIHLLVIIDDGFVSGTERIVSDAGLDSVTVLDLTAPQTGLAVRRGLQLVVSDGWVAAKSAAGTERFATADSVSLAEAGALARDLARYRVATAAQIVSLGDETRAVPGLMALLKIPDAAQIDPAVVWRPRSDRERLRVPIGVTPDGTPVEIDIKESAENGMGPHGLCIGATGSGKSEFLRTLVLSLVATHSPDLLNLVLVDFKGGATFLGLESLPHVAAVITNLEEELSMVDRMKDALSGEMNRRQELLRSAGNFANVTEYEKARAAGAQLDPLPALFVVVDEFSELLSQKPDFADLFVMIGRLGRSLRVHLLLASQRLEENKLRGLDSHLSYRIGLRTFSANESRAVLGITDAYHLPSVPGSAYLKSDADDPLRFNAAYVSGPYVSPRGSQQVDGRAVGGQSPVVFTASTVEQPEQAAHRESTAPHGLPELPPPPGSLELPPPPGELDLAEEPLEVARPVEAVPATLLQVVVGRLTGHGRPAHEVWLPPLDESPSVDMLLPDPDWKSPVNRHGQLWMPIGVIDKPYEQRRDVLVIDLSGGQGNLAVVGGPQSGKSTTLRTVIMAAAATHTPEQVQFYCLDFGGGTLAGLADLPHVGSVAGRLEVDRVRRTVAEMTTLLHQREERFRELGIESIHEFRRRKAKLAMMTETERAADPLSEDLFGDVFVVVDGWPTIRAEFDVLEPAFNALAAQGLSYGIHLMVSANRWAEIRPAVKDLIGTRLELRLGDPADSEMDRRTAVLVPMGRPGRGLTPDRLHMLIALPRLDSDSDPQTLPEGVGAAKQQLNELYGGRRAPEVRMLPMEIPREQVLAAARARGIEQGPTRVVVGLGESELQPLVLDFGAQPHFMAFADVECGKTTLLRNIVLGIAENSTADQARVILIDYRRTMLGVLEGDQLAGYSTSSQTSVGMIKEVAGYLAKRIPGSDITPQQLRERSWWSGPEIYIVVDDYDMVAVGQNPLEPLLEFLPQARDIGMHLIVTRRSGGASRALYDKVLGRMKEISVDALLMSAPKDEGKFLGDIRSAKLPPGRGTLISRSREPEMIQIAYLPPL</sequence>
<evidence type="ECO:0000256" key="6">
    <source>
        <dbReference type="ARBA" id="ARBA00022840"/>
    </source>
</evidence>
<dbReference type="Gene3D" id="3.40.50.300">
    <property type="entry name" value="P-loop containing nucleotide triphosphate hydrolases"/>
    <property type="match status" value="4"/>
</dbReference>
<comment type="subcellular location">
    <subcellularLocation>
        <location evidence="1">Cell membrane</location>
        <topology evidence="1">Multi-pass membrane protein</topology>
    </subcellularLocation>
</comment>
<dbReference type="SMART" id="SM00382">
    <property type="entry name" value="AAA"/>
    <property type="match status" value="2"/>
</dbReference>
<feature type="domain" description="FtsK" evidence="12">
    <location>
        <begin position="845"/>
        <end position="1048"/>
    </location>
</feature>
<evidence type="ECO:0000256" key="2">
    <source>
        <dbReference type="ARBA" id="ARBA00022475"/>
    </source>
</evidence>
<feature type="binding site" evidence="9">
    <location>
        <begin position="484"/>
        <end position="491"/>
    </location>
    <ligand>
        <name>ATP</name>
        <dbReference type="ChEBI" id="CHEBI:30616"/>
    </ligand>
</feature>
<keyword evidence="8 11" id="KW-0472">Membrane</keyword>
<evidence type="ECO:0000256" key="10">
    <source>
        <dbReference type="SAM" id="MobiDB-lite"/>
    </source>
</evidence>
<name>A0ABS0CP97_9NOCA</name>
<keyword evidence="4" id="KW-0677">Repeat</keyword>
<dbReference type="RefSeq" id="WP_195128974.1">
    <property type="nucleotide sequence ID" value="NZ_JADLQX010000005.1"/>
</dbReference>